<evidence type="ECO:0000313" key="2">
    <source>
        <dbReference type="EMBL" id="TDQ11455.1"/>
    </source>
</evidence>
<reference evidence="2 3" key="1">
    <citation type="submission" date="2019-03" db="EMBL/GenBank/DDBJ databases">
        <title>Genomic Encyclopedia of Archaeal and Bacterial Type Strains, Phase II (KMG-II): from individual species to whole genera.</title>
        <authorList>
            <person name="Goeker M."/>
        </authorList>
    </citation>
    <scope>NUCLEOTIDE SEQUENCE [LARGE SCALE GENOMIC DNA]</scope>
    <source>
        <strain evidence="2 3">DSM 19035</strain>
    </source>
</reference>
<name>A0A4R6SZH6_9SPHI</name>
<accession>A0A4R6SZH6</accession>
<dbReference type="AlphaFoldDB" id="A0A4R6SZH6"/>
<protein>
    <submittedName>
        <fullName evidence="2">DinB family protein</fullName>
    </submittedName>
</protein>
<proteinExistence type="predicted"/>
<dbReference type="EMBL" id="SNYC01000003">
    <property type="protein sequence ID" value="TDQ11455.1"/>
    <property type="molecule type" value="Genomic_DNA"/>
</dbReference>
<dbReference type="OrthoDB" id="4295522at2"/>
<comment type="caution">
    <text evidence="2">The sequence shown here is derived from an EMBL/GenBank/DDBJ whole genome shotgun (WGS) entry which is preliminary data.</text>
</comment>
<gene>
    <name evidence="2" type="ORF">ATK78_0577</name>
</gene>
<dbReference type="RefSeq" id="WP_133574529.1">
    <property type="nucleotide sequence ID" value="NZ_SNYC01000003.1"/>
</dbReference>
<evidence type="ECO:0000259" key="1">
    <source>
        <dbReference type="Pfam" id="PF12867"/>
    </source>
</evidence>
<sequence>MSITPFTQINTLKITRTFCLNIIKDLTVDQLNKVPAGYNNNIIWNIAHMIAAQEGVCYLRAGKSTNISEAFYNSYKPGSKPEAEVTAGDIDTIKSLLLGSFDQLEKDLQTNHFENYMPWATRYGVEMKSIHDAVNFLPFHDGMHMGYIMALKRLV</sequence>
<dbReference type="SUPFAM" id="SSF109854">
    <property type="entry name" value="DinB/YfiT-like putative metalloenzymes"/>
    <property type="match status" value="1"/>
</dbReference>
<dbReference type="Pfam" id="PF12867">
    <property type="entry name" value="DinB_2"/>
    <property type="match status" value="1"/>
</dbReference>
<dbReference type="InterPro" id="IPR034660">
    <property type="entry name" value="DinB/YfiT-like"/>
</dbReference>
<dbReference type="Proteomes" id="UP000295620">
    <property type="component" value="Unassembled WGS sequence"/>
</dbReference>
<dbReference type="Gene3D" id="1.20.120.450">
    <property type="entry name" value="dinb family like domain"/>
    <property type="match status" value="1"/>
</dbReference>
<dbReference type="InterPro" id="IPR024775">
    <property type="entry name" value="DinB-like"/>
</dbReference>
<feature type="domain" description="DinB-like" evidence="1">
    <location>
        <begin position="19"/>
        <end position="148"/>
    </location>
</feature>
<organism evidence="2 3">
    <name type="scientific">Pedobacter metabolipauper</name>
    <dbReference type="NCBI Taxonomy" id="425513"/>
    <lineage>
        <taxon>Bacteria</taxon>
        <taxon>Pseudomonadati</taxon>
        <taxon>Bacteroidota</taxon>
        <taxon>Sphingobacteriia</taxon>
        <taxon>Sphingobacteriales</taxon>
        <taxon>Sphingobacteriaceae</taxon>
        <taxon>Pedobacter</taxon>
    </lineage>
</organism>
<evidence type="ECO:0000313" key="3">
    <source>
        <dbReference type="Proteomes" id="UP000295620"/>
    </source>
</evidence>
<keyword evidence="3" id="KW-1185">Reference proteome</keyword>